<evidence type="ECO:0000313" key="3">
    <source>
        <dbReference type="Proteomes" id="UP000034588"/>
    </source>
</evidence>
<dbReference type="AlphaFoldDB" id="A0A0G1YU42"/>
<gene>
    <name evidence="2" type="ORF">UY48_C0051G0001</name>
</gene>
<organism evidence="2 3">
    <name type="scientific">Candidatus Gottesmanbacteria bacterium GW2011_GWB1_49_7</name>
    <dbReference type="NCBI Taxonomy" id="1618448"/>
    <lineage>
        <taxon>Bacteria</taxon>
        <taxon>Candidatus Gottesmaniibacteriota</taxon>
    </lineage>
</organism>
<accession>A0A0G1YU42</accession>
<feature type="region of interest" description="Disordered" evidence="1">
    <location>
        <begin position="48"/>
        <end position="120"/>
    </location>
</feature>
<evidence type="ECO:0000313" key="2">
    <source>
        <dbReference type="EMBL" id="KKW09884.1"/>
    </source>
</evidence>
<sequence>MPVLEDKEFGGGISSWSDRGIRGSAKFISNCDIRKTVDTLSCSQALKEEGEFGTSHSQSASVSQSASQSPSGSSSASVSPSKSNSPSISPSGSASRSASKSLSPSQSASPSSSVSASPSTSAGLNNVYEDLVIAWVKASDGNTYGFGNAGHIYRRYSDGYTRMVYTDTDGAIKGAVEKPSSSGATYLQWATGTSIKRKPL</sequence>
<protein>
    <submittedName>
        <fullName evidence="2">Uncharacterized protein</fullName>
    </submittedName>
</protein>
<dbReference type="Proteomes" id="UP000034588">
    <property type="component" value="Unassembled WGS sequence"/>
</dbReference>
<feature type="compositionally biased region" description="Low complexity" evidence="1">
    <location>
        <begin position="55"/>
        <end position="120"/>
    </location>
</feature>
<feature type="non-terminal residue" evidence="2">
    <location>
        <position position="200"/>
    </location>
</feature>
<reference evidence="2 3" key="1">
    <citation type="journal article" date="2015" name="Nature">
        <title>rRNA introns, odd ribosomes, and small enigmatic genomes across a large radiation of phyla.</title>
        <authorList>
            <person name="Brown C.T."/>
            <person name="Hug L.A."/>
            <person name="Thomas B.C."/>
            <person name="Sharon I."/>
            <person name="Castelle C.J."/>
            <person name="Singh A."/>
            <person name="Wilkins M.J."/>
            <person name="Williams K.H."/>
            <person name="Banfield J.F."/>
        </authorList>
    </citation>
    <scope>NUCLEOTIDE SEQUENCE [LARGE SCALE GENOMIC DNA]</scope>
</reference>
<feature type="region of interest" description="Disordered" evidence="1">
    <location>
        <begin position="1"/>
        <end position="20"/>
    </location>
</feature>
<comment type="caution">
    <text evidence="2">The sequence shown here is derived from an EMBL/GenBank/DDBJ whole genome shotgun (WGS) entry which is preliminary data.</text>
</comment>
<evidence type="ECO:0000256" key="1">
    <source>
        <dbReference type="SAM" id="MobiDB-lite"/>
    </source>
</evidence>
<name>A0A0G1YU42_9BACT</name>
<proteinExistence type="predicted"/>
<dbReference type="EMBL" id="LCQD01000051">
    <property type="protein sequence ID" value="KKW09884.1"/>
    <property type="molecule type" value="Genomic_DNA"/>
</dbReference>